<keyword evidence="2" id="KW-1185">Reference proteome</keyword>
<protein>
    <submittedName>
        <fullName evidence="1">Uncharacterized protein</fullName>
    </submittedName>
</protein>
<gene>
    <name evidence="1" type="ORF">FHR34_003006</name>
</gene>
<evidence type="ECO:0000313" key="1">
    <source>
        <dbReference type="EMBL" id="MBB4924013.1"/>
    </source>
</evidence>
<dbReference type="AlphaFoldDB" id="A0A7W7VVK9"/>
<dbReference type="EMBL" id="JACHJV010000001">
    <property type="protein sequence ID" value="MBB4924013.1"/>
    <property type="molecule type" value="Genomic_DNA"/>
</dbReference>
<dbReference type="RefSeq" id="WP_184936028.1">
    <property type="nucleotide sequence ID" value="NZ_JACHJV010000001.1"/>
</dbReference>
<evidence type="ECO:0000313" key="2">
    <source>
        <dbReference type="Proteomes" id="UP000540506"/>
    </source>
</evidence>
<sequence length="375" mass="39827">MLGVLVVLLAFVALVFAVEASLANKAARRAAASAAEAKQLVAELTSAMAPRGERVALTKPRVPGRAELNAVLHTELVQLLGRRAAAELPLRAAPVDAVPVAAAPVLVAPVLVAPVAPAPVDAVPVPVPVPVAAAAATATAATTDDGLPRLPAVTGPVDSVGPIPRRLSGERFHYAGVHDGSAEELEFPIEWPGPDAIAVTMAQGFGERNLMIRPMTRTRSRIRTHDKILDVYSAGGRAWGVLTRDVTHLQVAAPEGHCEWSVRVLGPTELDELVDERSGAGDTMLAIRREGPTEVVIHVKSVVWRAEFICGCWRGADCDCPTPEEFGYLPRSVSGIGESLEVLTIPRPGLLWLERLESSAPWRLRLRPVGSESDE</sequence>
<reference evidence="1 2" key="1">
    <citation type="submission" date="2020-08" db="EMBL/GenBank/DDBJ databases">
        <title>Sequencing the genomes of 1000 actinobacteria strains.</title>
        <authorList>
            <person name="Klenk H.-P."/>
        </authorList>
    </citation>
    <scope>NUCLEOTIDE SEQUENCE [LARGE SCALE GENOMIC DNA]</scope>
    <source>
        <strain evidence="1 2">DSM 41654</strain>
    </source>
</reference>
<dbReference type="Proteomes" id="UP000540506">
    <property type="component" value="Unassembled WGS sequence"/>
</dbReference>
<organism evidence="1 2">
    <name type="scientific">Kitasatospora kifunensis</name>
    <name type="common">Streptomyces kifunensis</name>
    <dbReference type="NCBI Taxonomy" id="58351"/>
    <lineage>
        <taxon>Bacteria</taxon>
        <taxon>Bacillati</taxon>
        <taxon>Actinomycetota</taxon>
        <taxon>Actinomycetes</taxon>
        <taxon>Kitasatosporales</taxon>
        <taxon>Streptomycetaceae</taxon>
        <taxon>Kitasatospora</taxon>
    </lineage>
</organism>
<proteinExistence type="predicted"/>
<accession>A0A7W7VVK9</accession>
<name>A0A7W7VVK9_KITKI</name>
<comment type="caution">
    <text evidence="1">The sequence shown here is derived from an EMBL/GenBank/DDBJ whole genome shotgun (WGS) entry which is preliminary data.</text>
</comment>